<dbReference type="InterPro" id="IPR006624">
    <property type="entry name" value="Beta-propeller_rpt_TECPR"/>
</dbReference>
<feature type="region of interest" description="Disordered" evidence="2">
    <location>
        <begin position="464"/>
        <end position="509"/>
    </location>
</feature>
<feature type="compositionally biased region" description="Polar residues" evidence="2">
    <location>
        <begin position="475"/>
        <end position="492"/>
    </location>
</feature>
<keyword evidence="1" id="KW-0430">Lectin</keyword>
<dbReference type="SUPFAM" id="SSF49899">
    <property type="entry name" value="Concanavalin A-like lectins/glucanases"/>
    <property type="match status" value="1"/>
</dbReference>
<dbReference type="Pfam" id="PF19193">
    <property type="entry name" value="Tectonin"/>
    <property type="match status" value="2"/>
</dbReference>
<dbReference type="GO" id="GO:0030246">
    <property type="term" value="F:carbohydrate binding"/>
    <property type="evidence" value="ECO:0007669"/>
    <property type="project" value="UniProtKB-KW"/>
</dbReference>
<gene>
    <name evidence="5" type="primary">LOC108670670</name>
</gene>
<dbReference type="InterPro" id="IPR051513">
    <property type="entry name" value="Tectonin_beta-prop"/>
</dbReference>
<accession>A0A979FFM5</accession>
<dbReference type="Pfam" id="PF00337">
    <property type="entry name" value="Gal-bind_lectin"/>
    <property type="match status" value="1"/>
</dbReference>
<dbReference type="InterPro" id="IPR013320">
    <property type="entry name" value="ConA-like_dom_sf"/>
</dbReference>
<dbReference type="SMART" id="SM00693">
    <property type="entry name" value="DysFN"/>
    <property type="match status" value="1"/>
</dbReference>
<evidence type="ECO:0000256" key="2">
    <source>
        <dbReference type="SAM" id="MobiDB-lite"/>
    </source>
</evidence>
<dbReference type="SMART" id="SM00908">
    <property type="entry name" value="Gal-bind_lectin"/>
    <property type="match status" value="1"/>
</dbReference>
<name>A0A979FFM5_HYAAZ</name>
<feature type="domain" description="Galectin" evidence="3">
    <location>
        <begin position="868"/>
        <end position="998"/>
    </location>
</feature>
<dbReference type="SMART" id="SM00706">
    <property type="entry name" value="TECPR"/>
    <property type="match status" value="8"/>
</dbReference>
<keyword evidence="4" id="KW-1185">Reference proteome</keyword>
<feature type="compositionally biased region" description="Acidic residues" evidence="2">
    <location>
        <begin position="634"/>
        <end position="653"/>
    </location>
</feature>
<dbReference type="SMART" id="SM00276">
    <property type="entry name" value="GLECT"/>
    <property type="match status" value="1"/>
</dbReference>
<dbReference type="OMA" id="CPMQISR"/>
<dbReference type="PANTHER" id="PTHR23250:SF1">
    <property type="entry name" value="TECTONIN BETA-PROPELLER REPEAT-CONTAINING PROTEIN 1"/>
    <property type="match status" value="1"/>
</dbReference>
<dbReference type="KEGG" id="hazt:108670670"/>
<protein>
    <submittedName>
        <fullName evidence="5">Tectonin beta-propeller repeat-containing protein</fullName>
    </submittedName>
</protein>
<dbReference type="PROSITE" id="PS51304">
    <property type="entry name" value="GALECTIN"/>
    <property type="match status" value="1"/>
</dbReference>
<dbReference type="CDD" id="cd00070">
    <property type="entry name" value="GLECT"/>
    <property type="match status" value="1"/>
</dbReference>
<feature type="compositionally biased region" description="Low complexity" evidence="2">
    <location>
        <begin position="498"/>
        <end position="507"/>
    </location>
</feature>
<dbReference type="RefSeq" id="XP_047735690.1">
    <property type="nucleotide sequence ID" value="XM_047879734.1"/>
</dbReference>
<dbReference type="Proteomes" id="UP000694843">
    <property type="component" value="Unplaced"/>
</dbReference>
<dbReference type="InterPro" id="IPR001079">
    <property type="entry name" value="Galectin_CRD"/>
</dbReference>
<evidence type="ECO:0000259" key="3">
    <source>
        <dbReference type="PROSITE" id="PS51304"/>
    </source>
</evidence>
<feature type="region of interest" description="Disordered" evidence="2">
    <location>
        <begin position="622"/>
        <end position="661"/>
    </location>
</feature>
<evidence type="ECO:0000313" key="5">
    <source>
        <dbReference type="RefSeq" id="XP_047735690.1"/>
    </source>
</evidence>
<dbReference type="Pfam" id="PF06462">
    <property type="entry name" value="Hyd_WA"/>
    <property type="match status" value="1"/>
</dbReference>
<proteinExistence type="predicted"/>
<dbReference type="InterPro" id="IPR006614">
    <property type="entry name" value="Peroxin/Ferlin"/>
</dbReference>
<dbReference type="OrthoDB" id="72441at2759"/>
<dbReference type="GeneID" id="108670670"/>
<evidence type="ECO:0000313" key="4">
    <source>
        <dbReference type="Proteomes" id="UP000694843"/>
    </source>
</evidence>
<dbReference type="SMART" id="SM00694">
    <property type="entry name" value="DysFC"/>
    <property type="match status" value="1"/>
</dbReference>
<dbReference type="Gene3D" id="2.60.120.200">
    <property type="match status" value="1"/>
</dbReference>
<reference evidence="5" key="1">
    <citation type="submission" date="2025-08" db="UniProtKB">
        <authorList>
            <consortium name="RefSeq"/>
        </authorList>
    </citation>
    <scope>IDENTIFICATION</scope>
    <source>
        <tissue evidence="5">Whole organism</tissue>
    </source>
</reference>
<organism evidence="4 5">
    <name type="scientific">Hyalella azteca</name>
    <name type="common">Amphipod</name>
    <dbReference type="NCBI Taxonomy" id="294128"/>
    <lineage>
        <taxon>Eukaryota</taxon>
        <taxon>Metazoa</taxon>
        <taxon>Ecdysozoa</taxon>
        <taxon>Arthropoda</taxon>
        <taxon>Crustacea</taxon>
        <taxon>Multicrustacea</taxon>
        <taxon>Malacostraca</taxon>
        <taxon>Eumalacostraca</taxon>
        <taxon>Peracarida</taxon>
        <taxon>Amphipoda</taxon>
        <taxon>Senticaudata</taxon>
        <taxon>Talitrida</taxon>
        <taxon>Talitroidea</taxon>
        <taxon>Hyalellidae</taxon>
        <taxon>Hyalella</taxon>
    </lineage>
</organism>
<evidence type="ECO:0000256" key="1">
    <source>
        <dbReference type="ARBA" id="ARBA00022734"/>
    </source>
</evidence>
<dbReference type="GO" id="GO:0016020">
    <property type="term" value="C:membrane"/>
    <property type="evidence" value="ECO:0007669"/>
    <property type="project" value="InterPro"/>
</dbReference>
<dbReference type="PANTHER" id="PTHR23250">
    <property type="entry name" value="DYSFERLIN-RELATED"/>
    <property type="match status" value="1"/>
</dbReference>
<sequence length="1450" mass="157227">MPSTQLFAVNNSGRVFTLLTDGKKWQELEYLGIEFKKVSAHELVVWALGGDHQIYVYVYGTTVPIRVSEEAYENQEPFIDISVGGGEVPGADLDALMVWGVTALGKVYYGFIYNRKMGPGRSGAVWAVAWDGSLLVRTGLSRDHPRGTAWVTVESPSGCPLQSVAVGVRAVWGCGRDHSVWFRRDVASPQYGPTGSSWLDMAGQRLLDISVGPEDQVWGVTSGEYNVVGRYGVVPSELTGQTWRVVDLPVVVYDADASRHHPQDDSSEESETPVDMTPLACCIEGQDESNSLDSLHRTMTAELCERWEPQEEATEGYQEAGDMDEMASSVALVSLSSSNIVKSDATLPASEKNNVLNSSDVVASSADAVSDEIFESASDGSGSDDPEDDVYLSTKDLLDGACASKSLTKRKKKTKNRKKIANETSAKTSVILSKQTTNDTTSQVSVPCINSSVSINPTVSPANWHVSRTSHENPVDSTVQMNPSSPLHLTPQSRSRHASSSSDSSHAALREASALGLRDAASSEAFPHLEEHLWLGVSGGGCWVSPAHWPDWFSGGGEGLHGVGWKENISYQLYQLSCQLQPFRGKYREVVHSGSWTVTGRCRWLTGGHWYPATLYLTIPDTSSASRDPAHPSEEEEEEAGNAEGDETNDDTEASSKSSTKNSSFEPVLVVEFSSNYKKKFSISMGSILAMRVHVLPPSRCLIALYCTPQPHEPCCLQFNSEHTAEEWADYLATAMWQLRQTLVTDQKNVTEDTINQNKLPETSVSLKSGVNSMHSSSLRKSMNCETLEKGSQGRQSMSSGDSLRVKWANDKRSAELIHKASDRTVWATTADGAVYLHDSLAQPIKQCCAAAAAEHRLVLPPRSSDTLVLPLAGGFTEGCSVALTLTVDPDAVRFHVNLAVSSAGYCTVALHVNPRISKKVVVLNSFECGEWQEEERHKLPGFLPSSRNTLTIVCAADTYQLLVNGRSWHAFKHRIAASSVTHVHVGGDVTVTSATYAHERPSLSLDECVWEAVGGHMVAVAGGAGGVVWALANDCHAYAYTGGRGGGPYKTLGSLTSPGLVHPMSDVVHDYLWENQRWNPVTGFSVRGLPTDRPTWTRYSRPAEPRTREEVRLPSTHWVWMSEWAVDYHPPGGCDSEGWQHATDFPLSFHSHCYVTDLVRRRRWKRKRRLVTSGPWQQLGRTLLVHVDIASRAASDGTIPVWGVSLSGEMLYRAGVTPQCPEGTAWTMIATDHPVSHVCVDMGPCVSGEDGGTPDDTSPATVIRDGKNEGHSRSLVANLCQVWGVAKDGRALLRLGVTPTNPMGIQWVDVDAPGVPLKAVQVGAGAVWGLDQQGSLYRRARTQPLFPEGTSWTYVCGGVEEISVAANGELWAVVTLTRAAEDNAKEKTSSGASGKGVGMLCRRVGVTTATPLGDSWAFAAGAGWGGVSAKMMCSAQFNKGSEETDEFLN</sequence>